<evidence type="ECO:0000256" key="4">
    <source>
        <dbReference type="ARBA" id="ARBA00022741"/>
    </source>
</evidence>
<dbReference type="PANTHER" id="PTHR24058:SF28">
    <property type="entry name" value="SERINE_THREONINE-PROTEIN KINASE MINIBRAIN"/>
    <property type="match status" value="1"/>
</dbReference>
<dbReference type="PANTHER" id="PTHR24058">
    <property type="entry name" value="DUAL SPECIFICITY PROTEIN KINASE"/>
    <property type="match status" value="1"/>
</dbReference>
<feature type="binding site" evidence="7">
    <location>
        <position position="185"/>
    </location>
    <ligand>
        <name>ATP</name>
        <dbReference type="ChEBI" id="CHEBI:30616"/>
    </ligand>
</feature>
<evidence type="ECO:0000256" key="9">
    <source>
        <dbReference type="SAM" id="MobiDB-lite"/>
    </source>
</evidence>
<sequence>MERQESATLPCLSTLAAEGVRDIVASTSRLLLGEQQQQQQQGGVVAGAGAGAKGGNATYGRLVTQDLLAAMATDPQHLPYRFRDSSQAPLRKLSVDLIKTYKHINEVYYAKKKRRAQQPQGDDQSHKKERKLYNEGFDDDNHDYIIRNGERFLDRYEIDSLIGKGSFGQVVKAYDREEQCFVAIKIIKNKKPFLNQAQIEVRLLEMMNNHESNGTCCHLGKDKIVTLKGHFMWRNHLCLVFELLSYNLYDLLRNTNFSGVSLNLTRKFAQQMCTALVFLSSPELSIIHCDLKPENILLCNPKRSAIKIVDFGSSCQLGQRIYQYIQSRFYRSPEVLLGIPYDMAIDMWSLGCILVEMHTGEPLFSGANEGRITPHHALQHSFFRRTADEGTNTSTSPAAIEGSSSTAASCLMLMPPQQAALNNGTSSASSSSASSGGSSCECNLP</sequence>
<feature type="compositionally biased region" description="Low complexity" evidence="9">
    <location>
        <begin position="426"/>
        <end position="439"/>
    </location>
</feature>
<evidence type="ECO:0000256" key="1">
    <source>
        <dbReference type="ARBA" id="ARBA00008867"/>
    </source>
</evidence>
<dbReference type="InterPro" id="IPR008271">
    <property type="entry name" value="Ser/Thr_kinase_AS"/>
</dbReference>
<proteinExistence type="inferred from homology"/>
<feature type="region of interest" description="Disordered" evidence="9">
    <location>
        <begin position="420"/>
        <end position="445"/>
    </location>
</feature>
<dbReference type="VEuPathDB" id="VectorBase:RSAN_042410"/>
<dbReference type="InterPro" id="IPR011009">
    <property type="entry name" value="Kinase-like_dom_sf"/>
</dbReference>
<dbReference type="InterPro" id="IPR017441">
    <property type="entry name" value="Protein_kinase_ATP_BS"/>
</dbReference>
<organism evidence="11 12">
    <name type="scientific">Rhipicephalus sanguineus</name>
    <name type="common">Brown dog tick</name>
    <name type="synonym">Ixodes sanguineus</name>
    <dbReference type="NCBI Taxonomy" id="34632"/>
    <lineage>
        <taxon>Eukaryota</taxon>
        <taxon>Metazoa</taxon>
        <taxon>Ecdysozoa</taxon>
        <taxon>Arthropoda</taxon>
        <taxon>Chelicerata</taxon>
        <taxon>Arachnida</taxon>
        <taxon>Acari</taxon>
        <taxon>Parasitiformes</taxon>
        <taxon>Ixodida</taxon>
        <taxon>Ixodoidea</taxon>
        <taxon>Ixodidae</taxon>
        <taxon>Rhipicephalinae</taxon>
        <taxon>Rhipicephalus</taxon>
        <taxon>Rhipicephalus</taxon>
    </lineage>
</organism>
<feature type="domain" description="Protein kinase" evidence="10">
    <location>
        <begin position="156"/>
        <end position="445"/>
    </location>
</feature>
<evidence type="ECO:0000256" key="6">
    <source>
        <dbReference type="ARBA" id="ARBA00022840"/>
    </source>
</evidence>
<evidence type="ECO:0000256" key="8">
    <source>
        <dbReference type="RuleBase" id="RU000304"/>
    </source>
</evidence>
<keyword evidence="3" id="KW-0808">Transferase</keyword>
<reference evidence="11" key="1">
    <citation type="journal article" date="2020" name="Cell">
        <title>Large-Scale Comparative Analyses of Tick Genomes Elucidate Their Genetic Diversity and Vector Capacities.</title>
        <authorList>
            <consortium name="Tick Genome and Microbiome Consortium (TIGMIC)"/>
            <person name="Jia N."/>
            <person name="Wang J."/>
            <person name="Shi W."/>
            <person name="Du L."/>
            <person name="Sun Y."/>
            <person name="Zhan W."/>
            <person name="Jiang J.F."/>
            <person name="Wang Q."/>
            <person name="Zhang B."/>
            <person name="Ji P."/>
            <person name="Bell-Sakyi L."/>
            <person name="Cui X.M."/>
            <person name="Yuan T.T."/>
            <person name="Jiang B.G."/>
            <person name="Yang W.F."/>
            <person name="Lam T.T."/>
            <person name="Chang Q.C."/>
            <person name="Ding S.J."/>
            <person name="Wang X.J."/>
            <person name="Zhu J.G."/>
            <person name="Ruan X.D."/>
            <person name="Zhao L."/>
            <person name="Wei J.T."/>
            <person name="Ye R.Z."/>
            <person name="Que T.C."/>
            <person name="Du C.H."/>
            <person name="Zhou Y.H."/>
            <person name="Cheng J.X."/>
            <person name="Dai P.F."/>
            <person name="Guo W.B."/>
            <person name="Han X.H."/>
            <person name="Huang E.J."/>
            <person name="Li L.F."/>
            <person name="Wei W."/>
            <person name="Gao Y.C."/>
            <person name="Liu J.Z."/>
            <person name="Shao H.Z."/>
            <person name="Wang X."/>
            <person name="Wang C.C."/>
            <person name="Yang T.C."/>
            <person name="Huo Q.B."/>
            <person name="Li W."/>
            <person name="Chen H.Y."/>
            <person name="Chen S.E."/>
            <person name="Zhou L.G."/>
            <person name="Ni X.B."/>
            <person name="Tian J.H."/>
            <person name="Sheng Y."/>
            <person name="Liu T."/>
            <person name="Pan Y.S."/>
            <person name="Xia L.Y."/>
            <person name="Li J."/>
            <person name="Zhao F."/>
            <person name="Cao W.C."/>
        </authorList>
    </citation>
    <scope>NUCLEOTIDE SEQUENCE</scope>
    <source>
        <strain evidence="11">Rsan-2018</strain>
    </source>
</reference>
<name>A0A9D4SVV5_RHISA</name>
<gene>
    <name evidence="11" type="ORF">HPB52_007732</name>
</gene>
<dbReference type="GO" id="GO:0005524">
    <property type="term" value="F:ATP binding"/>
    <property type="evidence" value="ECO:0007669"/>
    <property type="project" value="UniProtKB-UniRule"/>
</dbReference>
<dbReference type="AlphaFoldDB" id="A0A9D4SVV5"/>
<dbReference type="InterPro" id="IPR000719">
    <property type="entry name" value="Prot_kinase_dom"/>
</dbReference>
<evidence type="ECO:0000313" key="11">
    <source>
        <dbReference type="EMBL" id="KAH7951306.1"/>
    </source>
</evidence>
<evidence type="ECO:0000256" key="3">
    <source>
        <dbReference type="ARBA" id="ARBA00022679"/>
    </source>
</evidence>
<keyword evidence="4 7" id="KW-0547">Nucleotide-binding</keyword>
<dbReference type="Gene3D" id="1.10.510.10">
    <property type="entry name" value="Transferase(Phosphotransferase) domain 1"/>
    <property type="match status" value="1"/>
</dbReference>
<evidence type="ECO:0000256" key="5">
    <source>
        <dbReference type="ARBA" id="ARBA00022777"/>
    </source>
</evidence>
<dbReference type="SUPFAM" id="SSF56112">
    <property type="entry name" value="Protein kinase-like (PK-like)"/>
    <property type="match status" value="1"/>
</dbReference>
<dbReference type="Proteomes" id="UP000821837">
    <property type="component" value="Chromosome 5"/>
</dbReference>
<evidence type="ECO:0000313" key="12">
    <source>
        <dbReference type="Proteomes" id="UP000821837"/>
    </source>
</evidence>
<keyword evidence="12" id="KW-1185">Reference proteome</keyword>
<dbReference type="PROSITE" id="PS00107">
    <property type="entry name" value="PROTEIN_KINASE_ATP"/>
    <property type="match status" value="1"/>
</dbReference>
<dbReference type="InterPro" id="IPR050494">
    <property type="entry name" value="Ser_Thr_dual-spec_kinase"/>
</dbReference>
<dbReference type="SMART" id="SM00220">
    <property type="entry name" value="S_TKc"/>
    <property type="match status" value="1"/>
</dbReference>
<accession>A0A9D4SVV5</accession>
<dbReference type="FunFam" id="3.30.200.20:FF:000087">
    <property type="entry name" value="Dual specificity tyrosine-phosphorylation-regulated kinase 1A"/>
    <property type="match status" value="1"/>
</dbReference>
<keyword evidence="2 8" id="KW-0723">Serine/threonine-protein kinase</keyword>
<evidence type="ECO:0000256" key="2">
    <source>
        <dbReference type="ARBA" id="ARBA00022527"/>
    </source>
</evidence>
<dbReference type="Pfam" id="PF00069">
    <property type="entry name" value="Pkinase"/>
    <property type="match status" value="1"/>
</dbReference>
<evidence type="ECO:0000259" key="10">
    <source>
        <dbReference type="PROSITE" id="PS50011"/>
    </source>
</evidence>
<keyword evidence="5" id="KW-0418">Kinase</keyword>
<dbReference type="PROSITE" id="PS50011">
    <property type="entry name" value="PROTEIN_KINASE_DOM"/>
    <property type="match status" value="1"/>
</dbReference>
<dbReference type="PROSITE" id="PS00108">
    <property type="entry name" value="PROTEIN_KINASE_ST"/>
    <property type="match status" value="1"/>
</dbReference>
<dbReference type="GO" id="GO:0004674">
    <property type="term" value="F:protein serine/threonine kinase activity"/>
    <property type="evidence" value="ECO:0007669"/>
    <property type="project" value="UniProtKB-KW"/>
</dbReference>
<dbReference type="EMBL" id="JABSTV010001251">
    <property type="protein sequence ID" value="KAH7951306.1"/>
    <property type="molecule type" value="Genomic_DNA"/>
</dbReference>
<reference evidence="11" key="2">
    <citation type="submission" date="2021-09" db="EMBL/GenBank/DDBJ databases">
        <authorList>
            <person name="Jia N."/>
            <person name="Wang J."/>
            <person name="Shi W."/>
            <person name="Du L."/>
            <person name="Sun Y."/>
            <person name="Zhan W."/>
            <person name="Jiang J."/>
            <person name="Wang Q."/>
            <person name="Zhang B."/>
            <person name="Ji P."/>
            <person name="Sakyi L.B."/>
            <person name="Cui X."/>
            <person name="Yuan T."/>
            <person name="Jiang B."/>
            <person name="Yang W."/>
            <person name="Lam T.T.-Y."/>
            <person name="Chang Q."/>
            <person name="Ding S."/>
            <person name="Wang X."/>
            <person name="Zhu J."/>
            <person name="Ruan X."/>
            <person name="Zhao L."/>
            <person name="Wei J."/>
            <person name="Que T."/>
            <person name="Du C."/>
            <person name="Cheng J."/>
            <person name="Dai P."/>
            <person name="Han X."/>
            <person name="Huang E."/>
            <person name="Gao Y."/>
            <person name="Liu J."/>
            <person name="Shao H."/>
            <person name="Ye R."/>
            <person name="Li L."/>
            <person name="Wei W."/>
            <person name="Wang X."/>
            <person name="Wang C."/>
            <person name="Huo Q."/>
            <person name="Li W."/>
            <person name="Guo W."/>
            <person name="Chen H."/>
            <person name="Chen S."/>
            <person name="Zhou L."/>
            <person name="Zhou L."/>
            <person name="Ni X."/>
            <person name="Tian J."/>
            <person name="Zhou Y."/>
            <person name="Sheng Y."/>
            <person name="Liu T."/>
            <person name="Pan Y."/>
            <person name="Xia L."/>
            <person name="Li J."/>
            <person name="Zhao F."/>
            <person name="Cao W."/>
        </authorList>
    </citation>
    <scope>NUCLEOTIDE SEQUENCE</scope>
    <source>
        <strain evidence="11">Rsan-2018</strain>
        <tissue evidence="11">Larvae</tissue>
    </source>
</reference>
<comment type="caution">
    <text evidence="11">The sequence shown here is derived from an EMBL/GenBank/DDBJ whole genome shotgun (WGS) entry which is preliminary data.</text>
</comment>
<comment type="similarity">
    <text evidence="1">Belongs to the protein kinase superfamily. CMGC Ser/Thr protein kinase family. MNB/DYRK subfamily.</text>
</comment>
<evidence type="ECO:0000256" key="7">
    <source>
        <dbReference type="PROSITE-ProRule" id="PRU10141"/>
    </source>
</evidence>
<keyword evidence="6 7" id="KW-0067">ATP-binding</keyword>
<protein>
    <recommendedName>
        <fullName evidence="10">Protein kinase domain-containing protein</fullName>
    </recommendedName>
</protein>